<feature type="domain" description="KIB1-4 beta-propeller" evidence="1">
    <location>
        <begin position="439"/>
        <end position="671"/>
    </location>
</feature>
<sequence length="716" mass="82068">MKVAKDISPGHALAPWLVFPTGRRRNQLTFFNISDDPNNSNCVRKVCHEIHEKRCLAAMHGWFIVKQVTSKQFQCSLWNPTTREIINLPSGNQKDFQNIERNCILLSPPTEPINPDCMVLFWGKSFFMFWKQGDIKWTRQSYKILNNGIETDQSISMVSVCPTNGVIYALTDFTHLAVIDRKPCGVLSVSLLGFGSLPMYPEVLQVWQYLVESCGEIYCVAVHFVGLSEEKINHLEVFKMDLLKKIWVKVECLGDRIFCLSDTNCVSFSASKAGMKGNKVYLTLWQDDNLYVFNLQDECSSIHLPCPNLATAGSSPFWLMPTNRNRLIEIHKEDESRTTKDKLVKMEILDNAKAIENDSVESKVLSSVGLPRDVLLSITARLSLPVDHMNFRLVCKTFALLVPHSGQWTRTQYPSLMFSNREKSKCSFLDPMYNVDCCFDMPELLGARICFSKDGWLLMKKGDRSMFFFNPFTKTTIRLPDLPELHFGLNGLSFTAPPTSSSCIVFGFFNFLSYVRICFLHLGDKGWNNSEHPNNVEIALSNNNPVFYNGAFYCLGLEGHLGVFNLSKCGWNVFQTPHQGNLDEGNGEMLAHQSYLVECNGEMLAVFIGHMGKWVHVYKLDWTFMNWRLLKSLEDHVLFVSRTTSLSMKAVNKQMRNKIYFPFSFNHKNNGVFYCLETSKWQSSFGDFLKEDIYDTMEILHCTWIQPWVQQHSLHA</sequence>
<dbReference type="PANTHER" id="PTHR33127">
    <property type="entry name" value="TRANSMEMBRANE PROTEIN"/>
    <property type="match status" value="1"/>
</dbReference>
<protein>
    <recommendedName>
        <fullName evidence="1">KIB1-4 beta-propeller domain-containing protein</fullName>
    </recommendedName>
</protein>
<dbReference type="STRING" id="218851.A0A2G5D602"/>
<dbReference type="Pfam" id="PF03478">
    <property type="entry name" value="Beta-prop_KIB1-4"/>
    <property type="match status" value="2"/>
</dbReference>
<gene>
    <name evidence="2" type="ORF">AQUCO_02700254v1</name>
</gene>
<dbReference type="FunCoup" id="A0A2G5D602">
    <property type="interactions" value="991"/>
</dbReference>
<organism evidence="2 3">
    <name type="scientific">Aquilegia coerulea</name>
    <name type="common">Rocky mountain columbine</name>
    <dbReference type="NCBI Taxonomy" id="218851"/>
    <lineage>
        <taxon>Eukaryota</taxon>
        <taxon>Viridiplantae</taxon>
        <taxon>Streptophyta</taxon>
        <taxon>Embryophyta</taxon>
        <taxon>Tracheophyta</taxon>
        <taxon>Spermatophyta</taxon>
        <taxon>Magnoliopsida</taxon>
        <taxon>Ranunculales</taxon>
        <taxon>Ranunculaceae</taxon>
        <taxon>Thalictroideae</taxon>
        <taxon>Aquilegia</taxon>
    </lineage>
</organism>
<keyword evidence="3" id="KW-1185">Reference proteome</keyword>
<dbReference type="Proteomes" id="UP000230069">
    <property type="component" value="Unassembled WGS sequence"/>
</dbReference>
<accession>A0A2G5D602</accession>
<dbReference type="EMBL" id="KZ305044">
    <property type="protein sequence ID" value="PIA38934.1"/>
    <property type="molecule type" value="Genomic_DNA"/>
</dbReference>
<reference evidence="2 3" key="1">
    <citation type="submission" date="2017-09" db="EMBL/GenBank/DDBJ databases">
        <title>WGS assembly of Aquilegia coerulea Goldsmith.</title>
        <authorList>
            <person name="Hodges S."/>
            <person name="Kramer E."/>
            <person name="Nordborg M."/>
            <person name="Tomkins J."/>
            <person name="Borevitz J."/>
            <person name="Derieg N."/>
            <person name="Yan J."/>
            <person name="Mihaltcheva S."/>
            <person name="Hayes R.D."/>
            <person name="Rokhsar D."/>
        </authorList>
    </citation>
    <scope>NUCLEOTIDE SEQUENCE [LARGE SCALE GENOMIC DNA]</scope>
    <source>
        <strain evidence="3">cv. Goldsmith</strain>
    </source>
</reference>
<evidence type="ECO:0000313" key="3">
    <source>
        <dbReference type="Proteomes" id="UP000230069"/>
    </source>
</evidence>
<evidence type="ECO:0000313" key="2">
    <source>
        <dbReference type="EMBL" id="PIA38934.1"/>
    </source>
</evidence>
<evidence type="ECO:0000259" key="1">
    <source>
        <dbReference type="Pfam" id="PF03478"/>
    </source>
</evidence>
<feature type="domain" description="KIB1-4 beta-propeller" evidence="1">
    <location>
        <begin position="31"/>
        <end position="294"/>
    </location>
</feature>
<dbReference type="AlphaFoldDB" id="A0A2G5D602"/>
<dbReference type="InterPro" id="IPR005174">
    <property type="entry name" value="KIB1-4_b-propeller"/>
</dbReference>
<proteinExistence type="predicted"/>
<dbReference type="OrthoDB" id="1863935at2759"/>
<dbReference type="PANTHER" id="PTHR33127:SF5">
    <property type="entry name" value="TRANSMEMBRANE PROTEIN"/>
    <property type="match status" value="1"/>
</dbReference>
<dbReference type="InParanoid" id="A0A2G5D602"/>
<name>A0A2G5D602_AQUCA</name>